<dbReference type="Gene3D" id="3.90.226.10">
    <property type="entry name" value="2-enoyl-CoA Hydratase, Chain A, domain 1"/>
    <property type="match status" value="1"/>
</dbReference>
<dbReference type="PANTHER" id="PTHR43149">
    <property type="entry name" value="ENOYL-COA HYDRATASE"/>
    <property type="match status" value="1"/>
</dbReference>
<reference evidence="2" key="1">
    <citation type="submission" date="2021-05" db="EMBL/GenBank/DDBJ databases">
        <title>The genome of the haptophyte Pavlova lutheri (Diacronema luteri, Pavlovales) - a model for lipid biosynthesis in eukaryotic algae.</title>
        <authorList>
            <person name="Hulatt C.J."/>
            <person name="Posewitz M.C."/>
        </authorList>
    </citation>
    <scope>NUCLEOTIDE SEQUENCE</scope>
    <source>
        <strain evidence="2">NIVA-4/92</strain>
    </source>
</reference>
<dbReference type="OrthoDB" id="14970at2759"/>
<evidence type="ECO:0000256" key="1">
    <source>
        <dbReference type="ARBA" id="ARBA00005254"/>
    </source>
</evidence>
<dbReference type="EMBL" id="JAGTXO010000002">
    <property type="protein sequence ID" value="KAG8469935.1"/>
    <property type="molecule type" value="Genomic_DNA"/>
</dbReference>
<proteinExistence type="inferred from homology"/>
<dbReference type="NCBIfam" id="NF005699">
    <property type="entry name" value="PRK07509.1"/>
    <property type="match status" value="1"/>
</dbReference>
<dbReference type="OMA" id="DMSGTQT"/>
<sequence>MASARVLVRRLATGAVPEIVHVERRGAIAVVRLNRPDKLNALNLPMFRAIRDAAKSVEAQAGVRAVVLHGAGRAFCAGLDVKSIWRDPLSAKNTVDELLTRNEVSGATLAQEVGYLWRQMAVPVIAATHGVCLGGGLQIALGADFRFASEDATFSIMESKWGLVPDMAGSLALRELVPLDVAKELTMSARVISAAEAKQLGLVTRVCGSDALGEALAFAAELAARSPDCIAASKALLNANYGRGPAADERGALALEARLQRKLLGSWNQLAAAAKGLGVPAAVQPGFREMDAQWGDEVRNAAGGGGGDAR</sequence>
<gene>
    <name evidence="2" type="ORF">KFE25_006390</name>
</gene>
<evidence type="ECO:0000313" key="2">
    <source>
        <dbReference type="EMBL" id="KAG8469935.1"/>
    </source>
</evidence>
<comment type="caution">
    <text evidence="2">The sequence shown here is derived from an EMBL/GenBank/DDBJ whole genome shotgun (WGS) entry which is preliminary data.</text>
</comment>
<evidence type="ECO:0008006" key="4">
    <source>
        <dbReference type="Google" id="ProtNLM"/>
    </source>
</evidence>
<dbReference type="AlphaFoldDB" id="A0A8J5XXX4"/>
<comment type="similarity">
    <text evidence="1">Belongs to the enoyl-CoA hydratase/isomerase family.</text>
</comment>
<dbReference type="GO" id="GO:0016853">
    <property type="term" value="F:isomerase activity"/>
    <property type="evidence" value="ECO:0007669"/>
    <property type="project" value="InterPro"/>
</dbReference>
<dbReference type="Proteomes" id="UP000751190">
    <property type="component" value="Unassembled WGS sequence"/>
</dbReference>
<dbReference type="CDD" id="cd06558">
    <property type="entry name" value="crotonase-like"/>
    <property type="match status" value="1"/>
</dbReference>
<dbReference type="InterPro" id="IPR001753">
    <property type="entry name" value="Enoyl-CoA_hydra/iso"/>
</dbReference>
<dbReference type="InterPro" id="IPR045002">
    <property type="entry name" value="Ech1-like"/>
</dbReference>
<accession>A0A8J5XXX4</accession>
<protein>
    <recommendedName>
        <fullName evidence="4">3-hydroxyisobutyryl-coenzyme A hydrolase</fullName>
    </recommendedName>
</protein>
<organism evidence="2 3">
    <name type="scientific">Diacronema lutheri</name>
    <name type="common">Unicellular marine alga</name>
    <name type="synonym">Monochrysis lutheri</name>
    <dbReference type="NCBI Taxonomy" id="2081491"/>
    <lineage>
        <taxon>Eukaryota</taxon>
        <taxon>Haptista</taxon>
        <taxon>Haptophyta</taxon>
        <taxon>Pavlovophyceae</taxon>
        <taxon>Pavlovales</taxon>
        <taxon>Pavlovaceae</taxon>
        <taxon>Diacronema</taxon>
    </lineage>
</organism>
<evidence type="ECO:0000313" key="3">
    <source>
        <dbReference type="Proteomes" id="UP000751190"/>
    </source>
</evidence>
<dbReference type="Pfam" id="PF00378">
    <property type="entry name" value="ECH_1"/>
    <property type="match status" value="1"/>
</dbReference>
<dbReference type="PANTHER" id="PTHR43149:SF1">
    <property type="entry name" value="DELTA(3,5)-DELTA(2,4)-DIENOYL-COA ISOMERASE, MITOCHONDRIAL"/>
    <property type="match status" value="1"/>
</dbReference>
<name>A0A8J5XXX4_DIALT</name>
<dbReference type="SUPFAM" id="SSF52096">
    <property type="entry name" value="ClpP/crotonase"/>
    <property type="match status" value="1"/>
</dbReference>
<dbReference type="InterPro" id="IPR029045">
    <property type="entry name" value="ClpP/crotonase-like_dom_sf"/>
</dbReference>
<keyword evidence="3" id="KW-1185">Reference proteome</keyword>